<sequence>MLRLSVTKTWSWHKNSPRTLMTDSFAWRELREVVMHRDNLTCRFCGVRASKYMVCTHINGNPSHNDLANLGTQCPMCDAVCHCGLAGIKNLLCLGISVMPQKDINLKTLQLFSKTYTVPLYSDVDYSAVVIADRTVDYANVLLGLEDDFDYSAKCNCCSLPHTFDMHKGFFKQDAAAILRQIVQNRV</sequence>
<comment type="caution">
    <text evidence="2">The sequence shown here is derived from an EMBL/GenBank/DDBJ whole genome shotgun (WGS) entry which is preliminary data.</text>
</comment>
<dbReference type="SMART" id="SM00507">
    <property type="entry name" value="HNHc"/>
    <property type="match status" value="1"/>
</dbReference>
<proteinExistence type="predicted"/>
<dbReference type="EMBL" id="JAIFTL010000297">
    <property type="protein sequence ID" value="KAG9320370.1"/>
    <property type="molecule type" value="Genomic_DNA"/>
</dbReference>
<name>A0A9P8A044_MORAP</name>
<protein>
    <recommendedName>
        <fullName evidence="1">HNH nuclease domain-containing protein</fullName>
    </recommendedName>
</protein>
<reference evidence="2" key="1">
    <citation type="submission" date="2021-07" db="EMBL/GenBank/DDBJ databases">
        <title>Draft genome of Mortierella alpina, strain LL118, isolated from an aspen leaf litter sample.</title>
        <authorList>
            <person name="Yang S."/>
            <person name="Vinatzer B.A."/>
        </authorList>
    </citation>
    <scope>NUCLEOTIDE SEQUENCE</scope>
    <source>
        <strain evidence="2">LL118</strain>
    </source>
</reference>
<evidence type="ECO:0000259" key="1">
    <source>
        <dbReference type="SMART" id="SM00507"/>
    </source>
</evidence>
<dbReference type="Proteomes" id="UP000717515">
    <property type="component" value="Unassembled WGS sequence"/>
</dbReference>
<evidence type="ECO:0000313" key="3">
    <source>
        <dbReference type="Proteomes" id="UP000717515"/>
    </source>
</evidence>
<organism evidence="2 3">
    <name type="scientific">Mortierella alpina</name>
    <name type="common">Oleaginous fungus</name>
    <name type="synonym">Mortierella renispora</name>
    <dbReference type="NCBI Taxonomy" id="64518"/>
    <lineage>
        <taxon>Eukaryota</taxon>
        <taxon>Fungi</taxon>
        <taxon>Fungi incertae sedis</taxon>
        <taxon>Mucoromycota</taxon>
        <taxon>Mortierellomycotina</taxon>
        <taxon>Mortierellomycetes</taxon>
        <taxon>Mortierellales</taxon>
        <taxon>Mortierellaceae</taxon>
        <taxon>Mortierella</taxon>
    </lineage>
</organism>
<dbReference type="AlphaFoldDB" id="A0A9P8A044"/>
<accession>A0A9P8A044</accession>
<gene>
    <name evidence="2" type="ORF">KVV02_008287</name>
</gene>
<feature type="domain" description="HNH nuclease" evidence="1">
    <location>
        <begin position="29"/>
        <end position="79"/>
    </location>
</feature>
<dbReference type="InterPro" id="IPR003615">
    <property type="entry name" value="HNH_nuc"/>
</dbReference>
<evidence type="ECO:0000313" key="2">
    <source>
        <dbReference type="EMBL" id="KAG9320370.1"/>
    </source>
</evidence>